<dbReference type="AlphaFoldDB" id="A0AAN8RPJ0"/>
<feature type="compositionally biased region" description="Pro residues" evidence="1">
    <location>
        <begin position="114"/>
        <end position="124"/>
    </location>
</feature>
<proteinExistence type="predicted"/>
<dbReference type="Proteomes" id="UP001307849">
    <property type="component" value="Unassembled WGS sequence"/>
</dbReference>
<accession>A0AAN8RPJ0</accession>
<gene>
    <name evidence="2" type="ORF">TWF506_004426</name>
</gene>
<feature type="region of interest" description="Disordered" evidence="1">
    <location>
        <begin position="106"/>
        <end position="151"/>
    </location>
</feature>
<evidence type="ECO:0000256" key="1">
    <source>
        <dbReference type="SAM" id="MobiDB-lite"/>
    </source>
</evidence>
<evidence type="ECO:0000313" key="2">
    <source>
        <dbReference type="EMBL" id="KAK6498187.1"/>
    </source>
</evidence>
<reference evidence="2 3" key="1">
    <citation type="submission" date="2019-10" db="EMBL/GenBank/DDBJ databases">
        <authorList>
            <person name="Palmer J.M."/>
        </authorList>
    </citation>
    <scope>NUCLEOTIDE SEQUENCE [LARGE SCALE GENOMIC DNA]</scope>
    <source>
        <strain evidence="2 3">TWF506</strain>
    </source>
</reference>
<comment type="caution">
    <text evidence="2">The sequence shown here is derived from an EMBL/GenBank/DDBJ whole genome shotgun (WGS) entry which is preliminary data.</text>
</comment>
<name>A0AAN8RPJ0_9PEZI</name>
<organism evidence="2 3">
    <name type="scientific">Arthrobotrys conoides</name>
    <dbReference type="NCBI Taxonomy" id="74498"/>
    <lineage>
        <taxon>Eukaryota</taxon>
        <taxon>Fungi</taxon>
        <taxon>Dikarya</taxon>
        <taxon>Ascomycota</taxon>
        <taxon>Pezizomycotina</taxon>
        <taxon>Orbiliomycetes</taxon>
        <taxon>Orbiliales</taxon>
        <taxon>Orbiliaceae</taxon>
        <taxon>Arthrobotrys</taxon>
    </lineage>
</organism>
<evidence type="ECO:0000313" key="3">
    <source>
        <dbReference type="Proteomes" id="UP001307849"/>
    </source>
</evidence>
<keyword evidence="3" id="KW-1185">Reference proteome</keyword>
<protein>
    <submittedName>
        <fullName evidence="2">Uncharacterized protein</fullName>
    </submittedName>
</protein>
<sequence>MPLIPIGHHHYILPGGEQVVTYKNSEVLQKITRTQGNPLRKAETESYLKKKAKELLQQWTKELREASTKYHQCVIHIKELARIQATGEPPPDKSLILVKKLRLKRSIPDSPHDTPSPPPTPPTAPATKTPRPPKRSRIPISTWRKNDKGRFGGRYIDGAKIPKFLKDGEDPPVHEYQPVTPSKHVWSPEPGSASGRFSRVGSTARRRPRTAPNESELLIGLRDDVRKKINFRAL</sequence>
<feature type="region of interest" description="Disordered" evidence="1">
    <location>
        <begin position="166"/>
        <end position="212"/>
    </location>
</feature>
<dbReference type="EMBL" id="JAVHJM010000014">
    <property type="protein sequence ID" value="KAK6498187.1"/>
    <property type="molecule type" value="Genomic_DNA"/>
</dbReference>